<dbReference type="InterPro" id="IPR050721">
    <property type="entry name" value="Trk_Ktr_HKT_K-transport"/>
</dbReference>
<dbReference type="Proteomes" id="UP000076794">
    <property type="component" value="Chromosome"/>
</dbReference>
<dbReference type="InterPro" id="IPR013099">
    <property type="entry name" value="K_chnl_dom"/>
</dbReference>
<evidence type="ECO:0000313" key="3">
    <source>
        <dbReference type="EMBL" id="ANC30440.1"/>
    </source>
</evidence>
<keyword evidence="3" id="KW-0406">Ion transport</keyword>
<feature type="domain" description="Potassium channel" evidence="2">
    <location>
        <begin position="27"/>
        <end position="95"/>
    </location>
</feature>
<dbReference type="PANTHER" id="PTHR43833">
    <property type="entry name" value="POTASSIUM CHANNEL PROTEIN 2-RELATED-RELATED"/>
    <property type="match status" value="1"/>
</dbReference>
<dbReference type="EMBL" id="CP014209">
    <property type="protein sequence ID" value="ANC30440.1"/>
    <property type="molecule type" value="Genomic_DNA"/>
</dbReference>
<proteinExistence type="predicted"/>
<gene>
    <name evidence="3" type="primary">kcsA_1</name>
    <name evidence="3" type="ORF">I598_0865</name>
</gene>
<evidence type="ECO:0000313" key="4">
    <source>
        <dbReference type="Proteomes" id="UP000076794"/>
    </source>
</evidence>
<accession>A0A161IJP0</accession>
<dbReference type="Pfam" id="PF07885">
    <property type="entry name" value="Ion_trans_2"/>
    <property type="match status" value="1"/>
</dbReference>
<dbReference type="PANTHER" id="PTHR43833:SF9">
    <property type="entry name" value="POTASSIUM CHANNEL PROTEIN YUGO-RELATED"/>
    <property type="match status" value="1"/>
</dbReference>
<keyword evidence="1" id="KW-0812">Transmembrane</keyword>
<keyword evidence="1" id="KW-0472">Membrane</keyword>
<dbReference type="PATRIC" id="fig|1300344.3.peg.868"/>
<dbReference type="STRING" id="1300344.I598_0865"/>
<keyword evidence="3" id="KW-0407">Ion channel</keyword>
<organism evidence="3 4">
    <name type="scientific">Isoptericola dokdonensis DS-3</name>
    <dbReference type="NCBI Taxonomy" id="1300344"/>
    <lineage>
        <taxon>Bacteria</taxon>
        <taxon>Bacillati</taxon>
        <taxon>Actinomycetota</taxon>
        <taxon>Actinomycetes</taxon>
        <taxon>Micrococcales</taxon>
        <taxon>Promicromonosporaceae</taxon>
        <taxon>Isoptericola</taxon>
    </lineage>
</organism>
<name>A0A161IJP0_9MICO</name>
<keyword evidence="1" id="KW-1133">Transmembrane helix</keyword>
<keyword evidence="3" id="KW-0813">Transport</keyword>
<feature type="transmembrane region" description="Helical" evidence="1">
    <location>
        <begin position="19"/>
        <end position="37"/>
    </location>
</feature>
<sequence>MFQQLTGAVSWLCDSGRRVVTAIVVNVAVCAGGFALLERTDYLEGLYWAVTTATTTGYGDLSPTTAPGRALAMWLMVSSVALVAIATARLAARLVQDPHLFSHEEQEELKDDVDDVRDMLVLVCERLQIPVPESVEEAHRPASGADR</sequence>
<dbReference type="SUPFAM" id="SSF81324">
    <property type="entry name" value="Voltage-gated potassium channels"/>
    <property type="match status" value="1"/>
</dbReference>
<evidence type="ECO:0000256" key="1">
    <source>
        <dbReference type="SAM" id="Phobius"/>
    </source>
</evidence>
<dbReference type="AlphaFoldDB" id="A0A161IJP0"/>
<feature type="transmembrane region" description="Helical" evidence="1">
    <location>
        <begin position="71"/>
        <end position="92"/>
    </location>
</feature>
<dbReference type="Gene3D" id="1.10.287.70">
    <property type="match status" value="1"/>
</dbReference>
<dbReference type="GO" id="GO:0034220">
    <property type="term" value="P:monoatomic ion transmembrane transport"/>
    <property type="evidence" value="ECO:0007669"/>
    <property type="project" value="UniProtKB-KW"/>
</dbReference>
<reference evidence="3 4" key="1">
    <citation type="submission" date="2016-01" db="EMBL/GenBank/DDBJ databases">
        <title>Complete genome sequence of a soil Actinobacterium, Isoptericola dokdonensis DS-3.</title>
        <authorList>
            <person name="Kwon S.-K."/>
            <person name="Kim J.F."/>
        </authorList>
    </citation>
    <scope>NUCLEOTIDE SEQUENCE [LARGE SCALE GENOMIC DNA]</scope>
    <source>
        <strain evidence="3 4">DS-3</strain>
    </source>
</reference>
<protein>
    <submittedName>
        <fullName evidence="3">pH-gated potassium channel KcsA</fullName>
    </submittedName>
</protein>
<dbReference type="KEGG" id="ido:I598_0865"/>
<evidence type="ECO:0000259" key="2">
    <source>
        <dbReference type="Pfam" id="PF07885"/>
    </source>
</evidence>
<keyword evidence="4" id="KW-1185">Reference proteome</keyword>
<dbReference type="RefSeq" id="WP_068201598.1">
    <property type="nucleotide sequence ID" value="NZ_CP014209.1"/>
</dbReference>